<reference evidence="7 8" key="1">
    <citation type="submission" date="2016-09" db="EMBL/GenBank/DDBJ databases">
        <title>The draft genome of Dichanthelium oligosanthes: A C3 panicoid grass species.</title>
        <authorList>
            <person name="Studer A.J."/>
            <person name="Schnable J.C."/>
            <person name="Brutnell T.P."/>
        </authorList>
    </citation>
    <scope>NUCLEOTIDE SEQUENCE [LARGE SCALE GENOMIC DNA]</scope>
    <source>
        <strain evidence="8">cv. Kellogg 1175</strain>
        <tissue evidence="7">Leaf</tissue>
    </source>
</reference>
<dbReference type="PANTHER" id="PTHR31707">
    <property type="entry name" value="PECTINESTERASE"/>
    <property type="match status" value="1"/>
</dbReference>
<dbReference type="GO" id="GO:0042545">
    <property type="term" value="P:cell wall modification"/>
    <property type="evidence" value="ECO:0007669"/>
    <property type="project" value="UniProtKB-UniRule"/>
</dbReference>
<dbReference type="AlphaFoldDB" id="A0A1E5UUY6"/>
<dbReference type="InterPro" id="IPR011050">
    <property type="entry name" value="Pectin_lyase_fold/virulence"/>
</dbReference>
<organism evidence="7 8">
    <name type="scientific">Dichanthelium oligosanthes</name>
    <dbReference type="NCBI Taxonomy" id="888268"/>
    <lineage>
        <taxon>Eukaryota</taxon>
        <taxon>Viridiplantae</taxon>
        <taxon>Streptophyta</taxon>
        <taxon>Embryophyta</taxon>
        <taxon>Tracheophyta</taxon>
        <taxon>Spermatophyta</taxon>
        <taxon>Magnoliopsida</taxon>
        <taxon>Liliopsida</taxon>
        <taxon>Poales</taxon>
        <taxon>Poaceae</taxon>
        <taxon>PACMAD clade</taxon>
        <taxon>Panicoideae</taxon>
        <taxon>Panicodae</taxon>
        <taxon>Paniceae</taxon>
        <taxon>Dichantheliinae</taxon>
        <taxon>Dichanthelium</taxon>
    </lineage>
</organism>
<dbReference type="OrthoDB" id="2019149at2759"/>
<protein>
    <recommendedName>
        <fullName evidence="5">Pectinesterase</fullName>
        <ecNumber evidence="5">3.1.1.11</ecNumber>
    </recommendedName>
</protein>
<gene>
    <name evidence="7" type="ORF">BAE44_0022294</name>
</gene>
<proteinExistence type="predicted"/>
<evidence type="ECO:0000256" key="1">
    <source>
        <dbReference type="ARBA" id="ARBA00005184"/>
    </source>
</evidence>
<dbReference type="Gene3D" id="2.160.20.10">
    <property type="entry name" value="Single-stranded right-handed beta-helix, Pectin lyase-like"/>
    <property type="match status" value="1"/>
</dbReference>
<sequence>MSARWIVPPLPDRFCPPSSQLLPPPSLFLPSAAEIPSPLAQQLGRPAMKGIAEEPTMKGAVIGATKTVITGSKSFMMNIRTKDTATMEVIGKGFLMCSVGVENTAGAKNHQVVALRVQSDMSAFYQCQFDGYQDTYTHMSRQYYFECVITGTIDFIFGNAQVVLQNCLI</sequence>
<name>A0A1E5UUY6_9POAL</name>
<evidence type="ECO:0000313" key="8">
    <source>
        <dbReference type="Proteomes" id="UP000095767"/>
    </source>
</evidence>
<feature type="domain" description="Pectinesterase catalytic" evidence="6">
    <location>
        <begin position="63"/>
        <end position="169"/>
    </location>
</feature>
<dbReference type="EC" id="3.1.1.11" evidence="5"/>
<dbReference type="InterPro" id="IPR033131">
    <property type="entry name" value="Pectinesterase_Asp_AS"/>
</dbReference>
<dbReference type="STRING" id="888268.A0A1E5UUY6"/>
<evidence type="ECO:0000256" key="3">
    <source>
        <dbReference type="ARBA" id="ARBA00023085"/>
    </source>
</evidence>
<comment type="catalytic activity">
    <reaction evidence="5">
        <text>[(1-&gt;4)-alpha-D-galacturonosyl methyl ester](n) + n H2O = [(1-&gt;4)-alpha-D-galacturonosyl](n) + n methanol + n H(+)</text>
        <dbReference type="Rhea" id="RHEA:22380"/>
        <dbReference type="Rhea" id="RHEA-COMP:14570"/>
        <dbReference type="Rhea" id="RHEA-COMP:14573"/>
        <dbReference type="ChEBI" id="CHEBI:15377"/>
        <dbReference type="ChEBI" id="CHEBI:15378"/>
        <dbReference type="ChEBI" id="CHEBI:17790"/>
        <dbReference type="ChEBI" id="CHEBI:140522"/>
        <dbReference type="ChEBI" id="CHEBI:140523"/>
        <dbReference type="EC" id="3.1.1.11"/>
    </reaction>
</comment>
<keyword evidence="8" id="KW-1185">Reference proteome</keyword>
<dbReference type="InterPro" id="IPR000070">
    <property type="entry name" value="Pectinesterase_cat"/>
</dbReference>
<feature type="active site" evidence="4">
    <location>
        <position position="154"/>
    </location>
</feature>
<dbReference type="InterPro" id="IPR012334">
    <property type="entry name" value="Pectin_lyas_fold"/>
</dbReference>
<dbReference type="PROSITE" id="PS00503">
    <property type="entry name" value="PECTINESTERASE_2"/>
    <property type="match status" value="1"/>
</dbReference>
<dbReference type="Proteomes" id="UP000095767">
    <property type="component" value="Unassembled WGS sequence"/>
</dbReference>
<dbReference type="EMBL" id="LWDX02062229">
    <property type="protein sequence ID" value="OEL16687.1"/>
    <property type="molecule type" value="Genomic_DNA"/>
</dbReference>
<dbReference type="GO" id="GO:0045490">
    <property type="term" value="P:pectin catabolic process"/>
    <property type="evidence" value="ECO:0007669"/>
    <property type="project" value="UniProtKB-UniRule"/>
</dbReference>
<accession>A0A1E5UUY6</accession>
<evidence type="ECO:0000259" key="6">
    <source>
        <dbReference type="Pfam" id="PF01095"/>
    </source>
</evidence>
<evidence type="ECO:0000256" key="4">
    <source>
        <dbReference type="PROSITE-ProRule" id="PRU10040"/>
    </source>
</evidence>
<comment type="caution">
    <text evidence="7">The sequence shown here is derived from an EMBL/GenBank/DDBJ whole genome shotgun (WGS) entry which is preliminary data.</text>
</comment>
<evidence type="ECO:0000256" key="5">
    <source>
        <dbReference type="RuleBase" id="RU000589"/>
    </source>
</evidence>
<comment type="pathway">
    <text evidence="1 5">Glycan metabolism; pectin degradation; 2-dehydro-3-deoxy-D-gluconate from pectin: step 1/5.</text>
</comment>
<keyword evidence="2 5" id="KW-0378">Hydrolase</keyword>
<dbReference type="UniPathway" id="UPA00545">
    <property type="reaction ID" value="UER00823"/>
</dbReference>
<evidence type="ECO:0000256" key="2">
    <source>
        <dbReference type="ARBA" id="ARBA00022801"/>
    </source>
</evidence>
<evidence type="ECO:0000313" key="7">
    <source>
        <dbReference type="EMBL" id="OEL16687.1"/>
    </source>
</evidence>
<dbReference type="SUPFAM" id="SSF51126">
    <property type="entry name" value="Pectin lyase-like"/>
    <property type="match status" value="1"/>
</dbReference>
<dbReference type="Pfam" id="PF01095">
    <property type="entry name" value="Pectinesterase"/>
    <property type="match status" value="1"/>
</dbReference>
<dbReference type="GO" id="GO:0030599">
    <property type="term" value="F:pectinesterase activity"/>
    <property type="evidence" value="ECO:0007669"/>
    <property type="project" value="UniProtKB-UniRule"/>
</dbReference>
<keyword evidence="3 5" id="KW-0063">Aspartyl esterase</keyword>